<feature type="region of interest" description="Disordered" evidence="2">
    <location>
        <begin position="220"/>
        <end position="244"/>
    </location>
</feature>
<comment type="caution">
    <text evidence="3">The sequence shown here is derived from an EMBL/GenBank/DDBJ whole genome shotgun (WGS) entry which is preliminary data.</text>
</comment>
<organism evidence="3 4">
    <name type="scientific">Dimorphilus gyrociliatus</name>
    <dbReference type="NCBI Taxonomy" id="2664684"/>
    <lineage>
        <taxon>Eukaryota</taxon>
        <taxon>Metazoa</taxon>
        <taxon>Spiralia</taxon>
        <taxon>Lophotrochozoa</taxon>
        <taxon>Annelida</taxon>
        <taxon>Polychaeta</taxon>
        <taxon>Polychaeta incertae sedis</taxon>
        <taxon>Dinophilidae</taxon>
        <taxon>Dimorphilus</taxon>
    </lineage>
</organism>
<keyword evidence="1" id="KW-0175">Coiled coil</keyword>
<sequence length="244" mass="28453">MSSLIGQRIRTRNNGVDSNRILMHDVTEKAFEEIEQDGFEEEIPGMSNSRNLTVNDQREFDELREIFNREYETLTDEFSETTIKLKEVEDHYTVAKDEVIQRRQEVLQAQIELDEISQHLDILKQETEILKTNHVDIQADNEGLRILSEVSKAWKEGLNGRDQLLNFDEILKDQLPRGQTVDRLLNERRVDLWSVFNPAISFEHQRQKANSKSNLKIRSTVRVQSTASKTNAPNKSQSRIIFND</sequence>
<evidence type="ECO:0000313" key="4">
    <source>
        <dbReference type="Proteomes" id="UP000549394"/>
    </source>
</evidence>
<gene>
    <name evidence="3" type="ORF">DGYR_LOCUS7241</name>
</gene>
<evidence type="ECO:0000256" key="2">
    <source>
        <dbReference type="SAM" id="MobiDB-lite"/>
    </source>
</evidence>
<name>A0A7I8VRP5_9ANNE</name>
<protein>
    <submittedName>
        <fullName evidence="3">DgyrCDS7615</fullName>
    </submittedName>
</protein>
<accession>A0A7I8VRP5</accession>
<reference evidence="3 4" key="1">
    <citation type="submission" date="2020-08" db="EMBL/GenBank/DDBJ databases">
        <authorList>
            <person name="Hejnol A."/>
        </authorList>
    </citation>
    <scope>NUCLEOTIDE SEQUENCE [LARGE SCALE GENOMIC DNA]</scope>
</reference>
<dbReference type="Proteomes" id="UP000549394">
    <property type="component" value="Unassembled WGS sequence"/>
</dbReference>
<evidence type="ECO:0000313" key="3">
    <source>
        <dbReference type="EMBL" id="CAD5118940.1"/>
    </source>
</evidence>
<dbReference type="EMBL" id="CAJFCJ010000009">
    <property type="protein sequence ID" value="CAD5118940.1"/>
    <property type="molecule type" value="Genomic_DNA"/>
</dbReference>
<keyword evidence="4" id="KW-1185">Reference proteome</keyword>
<dbReference type="AlphaFoldDB" id="A0A7I8VRP5"/>
<evidence type="ECO:0000256" key="1">
    <source>
        <dbReference type="SAM" id="Coils"/>
    </source>
</evidence>
<proteinExistence type="predicted"/>
<feature type="coiled-coil region" evidence="1">
    <location>
        <begin position="106"/>
        <end position="133"/>
    </location>
</feature>